<evidence type="ECO:0000256" key="11">
    <source>
        <dbReference type="PROSITE-ProRule" id="PRU00169"/>
    </source>
</evidence>
<dbReference type="SUPFAM" id="SSF55785">
    <property type="entry name" value="PYP-like sensor domain (PAS domain)"/>
    <property type="match status" value="1"/>
</dbReference>
<dbReference type="GO" id="GO:0005524">
    <property type="term" value="F:ATP binding"/>
    <property type="evidence" value="ECO:0007669"/>
    <property type="project" value="UniProtKB-KW"/>
</dbReference>
<feature type="modified residue" description="4-aspartylphosphate" evidence="11">
    <location>
        <position position="843"/>
    </location>
</feature>
<dbReference type="SMART" id="SM00448">
    <property type="entry name" value="REC"/>
    <property type="match status" value="1"/>
</dbReference>
<dbReference type="PANTHER" id="PTHR43547">
    <property type="entry name" value="TWO-COMPONENT HISTIDINE KINASE"/>
    <property type="match status" value="1"/>
</dbReference>
<evidence type="ECO:0000256" key="2">
    <source>
        <dbReference type="ARBA" id="ARBA00004651"/>
    </source>
</evidence>
<accession>A0A229UIM1</accession>
<evidence type="ECO:0000256" key="7">
    <source>
        <dbReference type="ARBA" id="ARBA00022777"/>
    </source>
</evidence>
<dbReference type="SUPFAM" id="SSF47384">
    <property type="entry name" value="Homodimeric domain of signal transducing histidine kinase"/>
    <property type="match status" value="1"/>
</dbReference>
<dbReference type="Gene3D" id="3.30.450.20">
    <property type="entry name" value="PAS domain"/>
    <property type="match status" value="1"/>
</dbReference>
<dbReference type="InterPro" id="IPR003594">
    <property type="entry name" value="HATPase_dom"/>
</dbReference>
<evidence type="ECO:0000256" key="4">
    <source>
        <dbReference type="ARBA" id="ARBA00022553"/>
    </source>
</evidence>
<dbReference type="InterPro" id="IPR003661">
    <property type="entry name" value="HisK_dim/P_dom"/>
</dbReference>
<dbReference type="RefSeq" id="WP_094017996.1">
    <property type="nucleotide sequence ID" value="NZ_NMQW01000050.1"/>
</dbReference>
<keyword evidence="13" id="KW-0812">Transmembrane</keyword>
<dbReference type="FunFam" id="1.10.287.130:FF:000001">
    <property type="entry name" value="Two-component sensor histidine kinase"/>
    <property type="match status" value="1"/>
</dbReference>
<evidence type="ECO:0000256" key="3">
    <source>
        <dbReference type="ARBA" id="ARBA00012438"/>
    </source>
</evidence>
<dbReference type="InterPro" id="IPR036097">
    <property type="entry name" value="HisK_dim/P_sf"/>
</dbReference>
<dbReference type="InterPro" id="IPR001789">
    <property type="entry name" value="Sig_transdc_resp-reg_receiver"/>
</dbReference>
<comment type="catalytic activity">
    <reaction evidence="1">
        <text>ATP + protein L-histidine = ADP + protein N-phospho-L-histidine.</text>
        <dbReference type="EC" id="2.7.13.3"/>
    </reaction>
</comment>
<reference evidence="16 17" key="1">
    <citation type="submission" date="2017-07" db="EMBL/GenBank/DDBJ databases">
        <title>Genome sequencing and assembly of Paenibacillus rigui.</title>
        <authorList>
            <person name="Mayilraj S."/>
        </authorList>
    </citation>
    <scope>NUCLEOTIDE SEQUENCE [LARGE SCALE GENOMIC DNA]</scope>
    <source>
        <strain evidence="16 17">JCM 16352</strain>
    </source>
</reference>
<dbReference type="Gene3D" id="3.30.565.10">
    <property type="entry name" value="Histidine kinase-like ATPase, C-terminal domain"/>
    <property type="match status" value="1"/>
</dbReference>
<dbReference type="PRINTS" id="PR00344">
    <property type="entry name" value="BCTRLSENSOR"/>
</dbReference>
<dbReference type="FunFam" id="3.30.565.10:FF:000006">
    <property type="entry name" value="Sensor histidine kinase WalK"/>
    <property type="match status" value="1"/>
</dbReference>
<dbReference type="InterPro" id="IPR036890">
    <property type="entry name" value="HATPase_C_sf"/>
</dbReference>
<dbReference type="InterPro" id="IPR005467">
    <property type="entry name" value="His_kinase_dom"/>
</dbReference>
<name>A0A229UIM1_9BACL</name>
<sequence>MNLTRSHISLIYVVLIISLLAAVSVSSFIASTHVEAELNSVAKEALPLSEVSGNILSDLISMETGVRGMELTGDPKFLEPYEQGKSHLGSDLQQMAGYQKLYPNLKSLMEGDILPQIRRLEEFYTTQISMVRSGQLEEARRRGPMGKTLMDNFRQLHIKIRTEIEVITAESYTNAVRAGQTTRTIIASGGALAVIIGGLSFFIFRRANEAESALRKSEETYRFMAESLEAQNEEIIAQQEEQEQTLEKLSLREHELESISSYQAKLAGALDMDAFLGSSIPALLESLQLDAALLAVRSTERQAAEPGSTAFDVLYATGYPQTIPKQLEKTLYGPALRVFTEGKPVECKRDLSPAEQSLHHNDTAVLDQYFPLFDDQQQVIGFLLLTGYITAASEQKMRVAKGLARQFGLAFLAQFINEERRRQALHLKKLNAQLTKERLLVGNILEATNEGMMFCDLNGIIQFTNHRMIERFPLSKHVGDYWPDLCRTLEQANPSFSQAHQAIKGLLEGSLDKLSERFTLFDEEQQPHFIELYATKVGGSSNEEQGYLFVFRDRTEEEKVDEMKNEFISIVSHELRTPLASVLGFIEILLHRELTAEKQQRYLQTIYKEANRLSTLINDFLDLQRMESGKQAYHFAPIELVGIVQEVAEQWKGKQSHEIRLSASHKDIWVRSDADRLKQVVHNLLSNAIKYSPQANLVEVALEASGDRVLLKVTDYGLGIPDDAKDKLFTKFYRVDNSDRRQIGGTGLGLAIVKEIVDAHQGSITFDSSMGQGTTFTVELSTYQVPDAEGSILVLEDDDNLAKLVQITLSKLNLPSVHLRSAEEGIIALHRIRSQPPRLCIVDIHLEGSQNGWDFMTELYRHPDFYRTPVIVSTALEPPLNYHEKDIEKFLRKPFSMEKLLQVAEQLLYHTEHNPSYIFPAQDENVLSTTLRKNGMEVTEMTCDEDMIQVELKPLQHNESEEED</sequence>
<evidence type="ECO:0000256" key="8">
    <source>
        <dbReference type="ARBA" id="ARBA00022840"/>
    </source>
</evidence>
<dbReference type="CDD" id="cd00082">
    <property type="entry name" value="HisKA"/>
    <property type="match status" value="1"/>
</dbReference>
<dbReference type="Pfam" id="PF05227">
    <property type="entry name" value="CHASE3"/>
    <property type="match status" value="1"/>
</dbReference>
<dbReference type="SUPFAM" id="SSF55874">
    <property type="entry name" value="ATPase domain of HSP90 chaperone/DNA topoisomerase II/histidine kinase"/>
    <property type="match status" value="1"/>
</dbReference>
<keyword evidence="7" id="KW-0418">Kinase</keyword>
<evidence type="ECO:0000256" key="10">
    <source>
        <dbReference type="ARBA" id="ARBA00023136"/>
    </source>
</evidence>
<dbReference type="Pfam" id="PF02518">
    <property type="entry name" value="HATPase_c"/>
    <property type="match status" value="1"/>
</dbReference>
<dbReference type="PROSITE" id="PS50110">
    <property type="entry name" value="RESPONSE_REGULATORY"/>
    <property type="match status" value="1"/>
</dbReference>
<keyword evidence="5" id="KW-0808">Transferase</keyword>
<dbReference type="InterPro" id="IPR007891">
    <property type="entry name" value="CHASE3"/>
</dbReference>
<dbReference type="InterPro" id="IPR004358">
    <property type="entry name" value="Sig_transdc_His_kin-like_C"/>
</dbReference>
<keyword evidence="6" id="KW-0547">Nucleotide-binding</keyword>
<keyword evidence="13" id="KW-1133">Transmembrane helix</keyword>
<dbReference type="Gene3D" id="3.40.50.2300">
    <property type="match status" value="1"/>
</dbReference>
<evidence type="ECO:0000256" key="5">
    <source>
        <dbReference type="ARBA" id="ARBA00022679"/>
    </source>
</evidence>
<keyword evidence="10 13" id="KW-0472">Membrane</keyword>
<evidence type="ECO:0000256" key="1">
    <source>
        <dbReference type="ARBA" id="ARBA00000085"/>
    </source>
</evidence>
<keyword evidence="12" id="KW-0175">Coiled coil</keyword>
<keyword evidence="8" id="KW-0067">ATP-binding</keyword>
<dbReference type="SMART" id="SM00388">
    <property type="entry name" value="HisKA"/>
    <property type="match status" value="1"/>
</dbReference>
<evidence type="ECO:0000256" key="9">
    <source>
        <dbReference type="ARBA" id="ARBA00023012"/>
    </source>
</evidence>
<feature type="domain" description="Histidine kinase" evidence="14">
    <location>
        <begin position="570"/>
        <end position="784"/>
    </location>
</feature>
<dbReference type="CDD" id="cd00075">
    <property type="entry name" value="HATPase"/>
    <property type="match status" value="1"/>
</dbReference>
<feature type="domain" description="Response regulatory" evidence="15">
    <location>
        <begin position="791"/>
        <end position="908"/>
    </location>
</feature>
<dbReference type="SMART" id="SM00387">
    <property type="entry name" value="HATPase_c"/>
    <property type="match status" value="1"/>
</dbReference>
<dbReference type="GO" id="GO:0000155">
    <property type="term" value="F:phosphorelay sensor kinase activity"/>
    <property type="evidence" value="ECO:0007669"/>
    <property type="project" value="InterPro"/>
</dbReference>
<dbReference type="InterPro" id="IPR035965">
    <property type="entry name" value="PAS-like_dom_sf"/>
</dbReference>
<protein>
    <recommendedName>
        <fullName evidence="3">histidine kinase</fullName>
        <ecNumber evidence="3">2.7.13.3</ecNumber>
    </recommendedName>
</protein>
<dbReference type="Pfam" id="PF00072">
    <property type="entry name" value="Response_reg"/>
    <property type="match status" value="1"/>
</dbReference>
<evidence type="ECO:0000256" key="6">
    <source>
        <dbReference type="ARBA" id="ARBA00022741"/>
    </source>
</evidence>
<dbReference type="Proteomes" id="UP000215509">
    <property type="component" value="Unassembled WGS sequence"/>
</dbReference>
<keyword evidence="4 11" id="KW-0597">Phosphoprotein</keyword>
<dbReference type="Gene3D" id="1.10.287.130">
    <property type="match status" value="1"/>
</dbReference>
<keyword evidence="17" id="KW-1185">Reference proteome</keyword>
<dbReference type="EMBL" id="NMQW01000050">
    <property type="protein sequence ID" value="OXM83211.1"/>
    <property type="molecule type" value="Genomic_DNA"/>
</dbReference>
<dbReference type="EC" id="2.7.13.3" evidence="3"/>
<keyword evidence="9" id="KW-0902">Two-component regulatory system</keyword>
<evidence type="ECO:0000313" key="16">
    <source>
        <dbReference type="EMBL" id="OXM83211.1"/>
    </source>
</evidence>
<proteinExistence type="predicted"/>
<comment type="caution">
    <text evidence="16">The sequence shown here is derived from an EMBL/GenBank/DDBJ whole genome shotgun (WGS) entry which is preliminary data.</text>
</comment>
<dbReference type="AlphaFoldDB" id="A0A229UIM1"/>
<feature type="transmembrane region" description="Helical" evidence="13">
    <location>
        <begin position="185"/>
        <end position="204"/>
    </location>
</feature>
<dbReference type="SUPFAM" id="SSF52172">
    <property type="entry name" value="CheY-like"/>
    <property type="match status" value="1"/>
</dbReference>
<feature type="coiled-coil region" evidence="12">
    <location>
        <begin position="214"/>
        <end position="252"/>
    </location>
</feature>
<evidence type="ECO:0000256" key="13">
    <source>
        <dbReference type="SAM" id="Phobius"/>
    </source>
</evidence>
<comment type="subcellular location">
    <subcellularLocation>
        <location evidence="2">Cell membrane</location>
        <topology evidence="2">Multi-pass membrane protein</topology>
    </subcellularLocation>
</comment>
<dbReference type="PROSITE" id="PS50109">
    <property type="entry name" value="HIS_KIN"/>
    <property type="match status" value="1"/>
</dbReference>
<feature type="transmembrane region" description="Helical" evidence="13">
    <location>
        <begin position="6"/>
        <end position="30"/>
    </location>
</feature>
<dbReference type="PANTHER" id="PTHR43547:SF2">
    <property type="entry name" value="HYBRID SIGNAL TRANSDUCTION HISTIDINE KINASE C"/>
    <property type="match status" value="1"/>
</dbReference>
<evidence type="ECO:0000256" key="12">
    <source>
        <dbReference type="SAM" id="Coils"/>
    </source>
</evidence>
<dbReference type="Pfam" id="PF00512">
    <property type="entry name" value="HisKA"/>
    <property type="match status" value="1"/>
</dbReference>
<dbReference type="GO" id="GO:0005886">
    <property type="term" value="C:plasma membrane"/>
    <property type="evidence" value="ECO:0007669"/>
    <property type="project" value="UniProtKB-SubCell"/>
</dbReference>
<gene>
    <name evidence="16" type="ORF">CF651_27145</name>
</gene>
<evidence type="ECO:0000259" key="15">
    <source>
        <dbReference type="PROSITE" id="PS50110"/>
    </source>
</evidence>
<dbReference type="OrthoDB" id="9813151at2"/>
<evidence type="ECO:0000259" key="14">
    <source>
        <dbReference type="PROSITE" id="PS50109"/>
    </source>
</evidence>
<dbReference type="InterPro" id="IPR011006">
    <property type="entry name" value="CheY-like_superfamily"/>
</dbReference>
<organism evidence="16 17">
    <name type="scientific">Paenibacillus rigui</name>
    <dbReference type="NCBI Taxonomy" id="554312"/>
    <lineage>
        <taxon>Bacteria</taxon>
        <taxon>Bacillati</taxon>
        <taxon>Bacillota</taxon>
        <taxon>Bacilli</taxon>
        <taxon>Bacillales</taxon>
        <taxon>Paenibacillaceae</taxon>
        <taxon>Paenibacillus</taxon>
    </lineage>
</organism>
<evidence type="ECO:0000313" key="17">
    <source>
        <dbReference type="Proteomes" id="UP000215509"/>
    </source>
</evidence>